<evidence type="ECO:0000259" key="2">
    <source>
        <dbReference type="SMART" id="SM00382"/>
    </source>
</evidence>
<dbReference type="Gene3D" id="1.10.8.60">
    <property type="match status" value="1"/>
</dbReference>
<evidence type="ECO:0000256" key="1">
    <source>
        <dbReference type="SAM" id="MobiDB-lite"/>
    </source>
</evidence>
<feature type="compositionally biased region" description="Acidic residues" evidence="1">
    <location>
        <begin position="20"/>
        <end position="42"/>
    </location>
</feature>
<reference evidence="4" key="1">
    <citation type="submission" date="2025-08" db="UniProtKB">
        <authorList>
            <consortium name="RefSeq"/>
        </authorList>
    </citation>
    <scope>IDENTIFICATION</scope>
    <source>
        <tissue evidence="4">Whole organism</tissue>
    </source>
</reference>
<dbReference type="SMART" id="SM00382">
    <property type="entry name" value="AAA"/>
    <property type="match status" value="1"/>
</dbReference>
<dbReference type="GO" id="GO:0016887">
    <property type="term" value="F:ATP hydrolysis activity"/>
    <property type="evidence" value="ECO:0007669"/>
    <property type="project" value="InterPro"/>
</dbReference>
<feature type="compositionally biased region" description="Basic and acidic residues" evidence="1">
    <location>
        <begin position="696"/>
        <end position="707"/>
    </location>
</feature>
<dbReference type="InterPro" id="IPR003593">
    <property type="entry name" value="AAA+_ATPase"/>
</dbReference>
<feature type="compositionally biased region" description="Basic and acidic residues" evidence="1">
    <location>
        <begin position="775"/>
        <end position="790"/>
    </location>
</feature>
<proteinExistence type="predicted"/>
<gene>
    <name evidence="4" type="primary">LOC108670084</name>
</gene>
<protein>
    <submittedName>
        <fullName evidence="4">Fidgetin isoform X1</fullName>
    </submittedName>
</protein>
<dbReference type="PANTHER" id="PTHR23074">
    <property type="entry name" value="AAA DOMAIN-CONTAINING"/>
    <property type="match status" value="1"/>
</dbReference>
<dbReference type="Gene3D" id="3.40.50.300">
    <property type="entry name" value="P-loop containing nucleotide triphosphate hydrolases"/>
    <property type="match status" value="1"/>
</dbReference>
<dbReference type="GO" id="GO:0005524">
    <property type="term" value="F:ATP binding"/>
    <property type="evidence" value="ECO:0007669"/>
    <property type="project" value="InterPro"/>
</dbReference>
<dbReference type="OrthoDB" id="6371870at2759"/>
<dbReference type="RefSeq" id="XP_018013025.2">
    <property type="nucleotide sequence ID" value="XM_018157536.2"/>
</dbReference>
<feature type="region of interest" description="Disordered" evidence="1">
    <location>
        <begin position="244"/>
        <end position="293"/>
    </location>
</feature>
<feature type="compositionally biased region" description="Polar residues" evidence="1">
    <location>
        <begin position="759"/>
        <end position="774"/>
    </location>
</feature>
<feature type="region of interest" description="Disordered" evidence="1">
    <location>
        <begin position="375"/>
        <end position="422"/>
    </location>
</feature>
<feature type="compositionally biased region" description="Acidic residues" evidence="1">
    <location>
        <begin position="245"/>
        <end position="267"/>
    </location>
</feature>
<dbReference type="Proteomes" id="UP000694843">
    <property type="component" value="Unplaced"/>
</dbReference>
<dbReference type="PANTHER" id="PTHR23074:SF83">
    <property type="entry name" value="VACUOLAR PROTEIN SORTING-ASSOCIATED PROTEIN 4A"/>
    <property type="match status" value="1"/>
</dbReference>
<dbReference type="InterPro" id="IPR027417">
    <property type="entry name" value="P-loop_NTPase"/>
</dbReference>
<feature type="region of interest" description="Disordered" evidence="1">
    <location>
        <begin position="1"/>
        <end position="44"/>
    </location>
</feature>
<dbReference type="KEGG" id="hazt:108670084"/>
<feature type="compositionally biased region" description="Polar residues" evidence="1">
    <location>
        <begin position="270"/>
        <end position="281"/>
    </location>
</feature>
<dbReference type="SUPFAM" id="SSF52540">
    <property type="entry name" value="P-loop containing nucleoside triphosphate hydrolases"/>
    <property type="match status" value="1"/>
</dbReference>
<dbReference type="InterPro" id="IPR003959">
    <property type="entry name" value="ATPase_AAA_core"/>
</dbReference>
<keyword evidence="3" id="KW-1185">Reference proteome</keyword>
<feature type="domain" description="AAA+ ATPase" evidence="2">
    <location>
        <begin position="858"/>
        <end position="1002"/>
    </location>
</feature>
<feature type="compositionally biased region" description="Acidic residues" evidence="1">
    <location>
        <begin position="385"/>
        <end position="414"/>
    </location>
</feature>
<evidence type="ECO:0000313" key="3">
    <source>
        <dbReference type="Proteomes" id="UP000694843"/>
    </source>
</evidence>
<name>A0A8B7NHB8_HYAAZ</name>
<evidence type="ECO:0000313" key="4">
    <source>
        <dbReference type="RefSeq" id="XP_018013025.2"/>
    </source>
</evidence>
<dbReference type="GO" id="GO:0016197">
    <property type="term" value="P:endosomal transport"/>
    <property type="evidence" value="ECO:0007669"/>
    <property type="project" value="TreeGrafter"/>
</dbReference>
<dbReference type="AlphaFoldDB" id="A0A8B7NHB8"/>
<organism evidence="3 4">
    <name type="scientific">Hyalella azteca</name>
    <name type="common">Amphipod</name>
    <dbReference type="NCBI Taxonomy" id="294128"/>
    <lineage>
        <taxon>Eukaryota</taxon>
        <taxon>Metazoa</taxon>
        <taxon>Ecdysozoa</taxon>
        <taxon>Arthropoda</taxon>
        <taxon>Crustacea</taxon>
        <taxon>Multicrustacea</taxon>
        <taxon>Malacostraca</taxon>
        <taxon>Eumalacostraca</taxon>
        <taxon>Peracarida</taxon>
        <taxon>Amphipoda</taxon>
        <taxon>Senticaudata</taxon>
        <taxon>Talitrida</taxon>
        <taxon>Talitroidea</taxon>
        <taxon>Hyalellidae</taxon>
        <taxon>Hyalella</taxon>
    </lineage>
</organism>
<dbReference type="InterPro" id="IPR050304">
    <property type="entry name" value="MT-severing_AAA_ATPase"/>
</dbReference>
<dbReference type="Pfam" id="PF00004">
    <property type="entry name" value="AAA"/>
    <property type="match status" value="1"/>
</dbReference>
<dbReference type="GO" id="GO:0007033">
    <property type="term" value="P:vacuole organization"/>
    <property type="evidence" value="ECO:0007669"/>
    <property type="project" value="TreeGrafter"/>
</dbReference>
<dbReference type="GeneID" id="108670084"/>
<feature type="region of interest" description="Disordered" evidence="1">
    <location>
        <begin position="677"/>
        <end position="790"/>
    </location>
</feature>
<feature type="compositionally biased region" description="Low complexity" evidence="1">
    <location>
        <begin position="726"/>
        <end position="752"/>
    </location>
</feature>
<feature type="compositionally biased region" description="Gly residues" evidence="1">
    <location>
        <begin position="282"/>
        <end position="293"/>
    </location>
</feature>
<accession>A0A8B7NHB8</accession>
<sequence>MDYSQCDIGEPEYQNTNDHCDDDDEYDDDYEEEEYSDEDENDDHPNIQLLAQHLLMAQAQSYNGQENGEGMLGACGYTQQGEAHHFRGPSIDSGQFSGNEASPFGSSEVMMTYGSAGGIPSMAALISAAGYGDAGNSFQPEDINDYGAGQVFETAGNDEFENPFDGCDMEYDGGDDEEEEIYDEEEYEGEYEAAPQRHSSAAPALLMPDEMPSGADLDMIEALLAHMQQQNPGSAAAAGHMYEDLHDDDDDEDYDDDEEDDDEEDYYTGDQHNINMFQNPYNGGGEGGGSGGGEVDAGAVSLLQGLLGMSGAGGMGEMGLAGMGASIMGAPMDAGGAGFDMNSFLPNMSANVGAALAGAFGAAAGGLMDGLGSPGNGGGATIHEYDEDDDEDITEGSGASEDEDDEEDSEEDDEGHIGGGGAHMAAMAAMGGMAAGGGIAAMAAMMSQPKQQQHQMYASQPGPVLPHSSPYVSLGSVNQPMYSPSMTGPPSSSHATTMSSLAAAAVASAAAAMSLPGPSNSHSMPLSCPPTVLAPPMSISSGLGGGTMSRVDPLAALAMGGAAVVGGAVLGKVVSTVSNNTGGGTALVQSNHLSSIPSTGPAMHKSLDELNKLSDSMANVRISQKPMSPHNPAMQAAYSHQHLAQMHNAGPQQMAYGHQFMLPGMIRPPMSTGMHVMPPHCVAMASPNSTNPGKNNDGDKTSLDRESVPCSETSGGGKSDTESTTKKTPSPTLVGPGRVSPDSSSGSSSSGSDRGHVKNATSFASLSDLPSATESMRDSDTDHMEQQRHQLQRRLHEMEHEPMNRPNGGVLMPNAVPMLIETPGYGWSSLVGHENAKDALKNLFQGSKFPEVFDSQGSCRGVLLFGPSGAGKTSLARSLAYEAGGARLIACTPSFIMSRSMHPQTAAGLIRNMFDHARVHKPCVMLMDEIEMLALPELTEAGKWAKAELMAQVRGETTLKPSYPTNSINEQVMLVATTCSPWVLPDELRRLFAYNIHIKLPAEKQREELFRMFLNNYANNVTSDQYKCLLSKSEGYSAADIHTVVRQASYNPPTQQSINGNNQHHQNHPRVVTFDDLASVMTNYRCLYKAEHMSYYKKYIQEATHRTEDIRDDDDKKGKPKGVKKLGRFAKSLAAAVISVID</sequence>